<evidence type="ECO:0000313" key="2">
    <source>
        <dbReference type="Proteomes" id="UP000789901"/>
    </source>
</evidence>
<gene>
    <name evidence="1" type="ORF">GMARGA_LOCUS19146</name>
</gene>
<organism evidence="1 2">
    <name type="scientific">Gigaspora margarita</name>
    <dbReference type="NCBI Taxonomy" id="4874"/>
    <lineage>
        <taxon>Eukaryota</taxon>
        <taxon>Fungi</taxon>
        <taxon>Fungi incertae sedis</taxon>
        <taxon>Mucoromycota</taxon>
        <taxon>Glomeromycotina</taxon>
        <taxon>Glomeromycetes</taxon>
        <taxon>Diversisporales</taxon>
        <taxon>Gigasporaceae</taxon>
        <taxon>Gigaspora</taxon>
    </lineage>
</organism>
<protein>
    <submittedName>
        <fullName evidence="1">41347_t:CDS:1</fullName>
    </submittedName>
</protein>
<keyword evidence="2" id="KW-1185">Reference proteome</keyword>
<reference evidence="1 2" key="1">
    <citation type="submission" date="2021-06" db="EMBL/GenBank/DDBJ databases">
        <authorList>
            <person name="Kallberg Y."/>
            <person name="Tangrot J."/>
            <person name="Rosling A."/>
        </authorList>
    </citation>
    <scope>NUCLEOTIDE SEQUENCE [LARGE SCALE GENOMIC DNA]</scope>
    <source>
        <strain evidence="1 2">120-4 pot B 10/14</strain>
    </source>
</reference>
<dbReference type="EMBL" id="CAJVQB010015786">
    <property type="protein sequence ID" value="CAG8776588.1"/>
    <property type="molecule type" value="Genomic_DNA"/>
</dbReference>
<comment type="caution">
    <text evidence="1">The sequence shown here is derived from an EMBL/GenBank/DDBJ whole genome shotgun (WGS) entry which is preliminary data.</text>
</comment>
<feature type="non-terminal residue" evidence="1">
    <location>
        <position position="150"/>
    </location>
</feature>
<name>A0ABN7VIR6_GIGMA</name>
<evidence type="ECO:0000313" key="1">
    <source>
        <dbReference type="EMBL" id="CAG8776588.1"/>
    </source>
</evidence>
<accession>A0ABN7VIR6</accession>
<dbReference type="Gene3D" id="3.30.420.40">
    <property type="match status" value="1"/>
</dbReference>
<sequence length="150" mass="17589">MLKERMIQFTYVPEVPEDIRGFAYANVETREVISNEDWPGKKGPKKIPTVLQYDENFDHVISWGFDALANEPTRRRKKDKFVPSRPIELFKLHLGDIPKEQKPILPSKITPEMAITDYLREMGFIKEEVERRWPGIDFFKMVRLVATVPA</sequence>
<proteinExistence type="predicted"/>
<dbReference type="Proteomes" id="UP000789901">
    <property type="component" value="Unassembled WGS sequence"/>
</dbReference>